<comment type="caution">
    <text evidence="2">The sequence shown here is derived from an EMBL/GenBank/DDBJ whole genome shotgun (WGS) entry which is preliminary data.</text>
</comment>
<name>A0ABW5WEZ0_9PSEU</name>
<evidence type="ECO:0000256" key="1">
    <source>
        <dbReference type="SAM" id="MobiDB-lite"/>
    </source>
</evidence>
<organism evidence="2 3">
    <name type="scientific">Prauserella oleivorans</name>
    <dbReference type="NCBI Taxonomy" id="1478153"/>
    <lineage>
        <taxon>Bacteria</taxon>
        <taxon>Bacillati</taxon>
        <taxon>Actinomycetota</taxon>
        <taxon>Actinomycetes</taxon>
        <taxon>Pseudonocardiales</taxon>
        <taxon>Pseudonocardiaceae</taxon>
        <taxon>Prauserella</taxon>
    </lineage>
</organism>
<evidence type="ECO:0000313" key="3">
    <source>
        <dbReference type="Proteomes" id="UP001597478"/>
    </source>
</evidence>
<gene>
    <name evidence="2" type="ORF">ACFS2C_23540</name>
</gene>
<keyword evidence="3" id="KW-1185">Reference proteome</keyword>
<dbReference type="RefSeq" id="WP_377394534.1">
    <property type="nucleotide sequence ID" value="NZ_JBHSAN010000052.1"/>
</dbReference>
<protein>
    <submittedName>
        <fullName evidence="2">Uncharacterized protein</fullName>
    </submittedName>
</protein>
<reference evidence="3" key="1">
    <citation type="journal article" date="2019" name="Int. J. Syst. Evol. Microbiol.">
        <title>The Global Catalogue of Microorganisms (GCM) 10K type strain sequencing project: providing services to taxonomists for standard genome sequencing and annotation.</title>
        <authorList>
            <consortium name="The Broad Institute Genomics Platform"/>
            <consortium name="The Broad Institute Genome Sequencing Center for Infectious Disease"/>
            <person name="Wu L."/>
            <person name="Ma J."/>
        </authorList>
    </citation>
    <scope>NUCLEOTIDE SEQUENCE [LARGE SCALE GENOMIC DNA]</scope>
    <source>
        <strain evidence="3">IBRC-M 10906</strain>
    </source>
</reference>
<feature type="compositionally biased region" description="Polar residues" evidence="1">
    <location>
        <begin position="16"/>
        <end position="31"/>
    </location>
</feature>
<sequence length="55" mass="5674">MNARITVGDPGAAHSAKNTTAPGLPNQTANDSKGRTPMVAQQDIVAETAERGEAR</sequence>
<feature type="region of interest" description="Disordered" evidence="1">
    <location>
        <begin position="1"/>
        <end position="38"/>
    </location>
</feature>
<dbReference type="Proteomes" id="UP001597478">
    <property type="component" value="Unassembled WGS sequence"/>
</dbReference>
<proteinExistence type="predicted"/>
<evidence type="ECO:0000313" key="2">
    <source>
        <dbReference type="EMBL" id="MFD2802367.1"/>
    </source>
</evidence>
<dbReference type="EMBL" id="JBHUOF010000048">
    <property type="protein sequence ID" value="MFD2802367.1"/>
    <property type="molecule type" value="Genomic_DNA"/>
</dbReference>
<accession>A0ABW5WEZ0</accession>